<organism evidence="1 2">
    <name type="scientific">Bacillus licheniformis</name>
    <dbReference type="NCBI Taxonomy" id="1402"/>
    <lineage>
        <taxon>Bacteria</taxon>
        <taxon>Bacillati</taxon>
        <taxon>Bacillota</taxon>
        <taxon>Bacilli</taxon>
        <taxon>Bacillales</taxon>
        <taxon>Bacillaceae</taxon>
        <taxon>Bacillus</taxon>
    </lineage>
</organism>
<dbReference type="EMBL" id="NILC01000023">
    <property type="protein sequence ID" value="TWL27636.1"/>
    <property type="molecule type" value="Genomic_DNA"/>
</dbReference>
<proteinExistence type="predicted"/>
<name>A0A8B5YCK1_BACLI</name>
<evidence type="ECO:0000313" key="2">
    <source>
        <dbReference type="Proteomes" id="UP000435910"/>
    </source>
</evidence>
<sequence>MFSESFSVFFPLFPSSLTVLTGSPSISAVKEDGEIKRSQASYLSVSC</sequence>
<reference evidence="1 2" key="1">
    <citation type="submission" date="2019-06" db="EMBL/GenBank/DDBJ databases">
        <title>Genome sequence analysis of &gt;100 Bacillus licheniformis strains suggests intrinsic resistance to this species.</title>
        <authorList>
            <person name="Wels M."/>
            <person name="Siezen R.J."/>
            <person name="Johansen E."/>
            <person name="Stuer-Lauridsen B."/>
            <person name="Bjerre K."/>
            <person name="Nielsen B.K.K."/>
        </authorList>
    </citation>
    <scope>NUCLEOTIDE SEQUENCE [LARGE SCALE GENOMIC DNA]</scope>
    <source>
        <strain evidence="1 2">BAC-16736</strain>
    </source>
</reference>
<evidence type="ECO:0000313" key="1">
    <source>
        <dbReference type="EMBL" id="TWL27636.1"/>
    </source>
</evidence>
<protein>
    <submittedName>
        <fullName evidence="1">Uncharacterized protein</fullName>
    </submittedName>
</protein>
<comment type="caution">
    <text evidence="1">The sequence shown here is derived from an EMBL/GenBank/DDBJ whole genome shotgun (WGS) entry which is preliminary data.</text>
</comment>
<dbReference type="Proteomes" id="UP000435910">
    <property type="component" value="Unassembled WGS sequence"/>
</dbReference>
<gene>
    <name evidence="1" type="ORF">CHCC16736_2957</name>
</gene>
<dbReference type="AlphaFoldDB" id="A0A8B5YCK1"/>
<accession>A0A8B5YCK1</accession>